<dbReference type="Proteomes" id="UP000281553">
    <property type="component" value="Unassembled WGS sequence"/>
</dbReference>
<accession>A0A3P6R0U7</accession>
<protein>
    <submittedName>
        <fullName evidence="2">Uncharacterized protein</fullName>
    </submittedName>
</protein>
<dbReference type="OrthoDB" id="6351660at2759"/>
<proteinExistence type="predicted"/>
<evidence type="ECO:0000313" key="3">
    <source>
        <dbReference type="Proteomes" id="UP000281553"/>
    </source>
</evidence>
<evidence type="ECO:0000256" key="1">
    <source>
        <dbReference type="SAM" id="Coils"/>
    </source>
</evidence>
<evidence type="ECO:0000313" key="2">
    <source>
        <dbReference type="EMBL" id="VDK35858.1"/>
    </source>
</evidence>
<organism evidence="2 3">
    <name type="scientific">Dibothriocephalus latus</name>
    <name type="common">Fish tapeworm</name>
    <name type="synonym">Diphyllobothrium latum</name>
    <dbReference type="NCBI Taxonomy" id="60516"/>
    <lineage>
        <taxon>Eukaryota</taxon>
        <taxon>Metazoa</taxon>
        <taxon>Spiralia</taxon>
        <taxon>Lophotrochozoa</taxon>
        <taxon>Platyhelminthes</taxon>
        <taxon>Cestoda</taxon>
        <taxon>Eucestoda</taxon>
        <taxon>Diphyllobothriidea</taxon>
        <taxon>Diphyllobothriidae</taxon>
        <taxon>Dibothriocephalus</taxon>
    </lineage>
</organism>
<sequence length="145" mass="16203">MRRELQETRLVAATAQLQLDAQTERLTNLETQLRNEGGLRSGSLEQLLTIQQVPTTALPSTGLSAGAGETIAALEEHLVIALHEAEEKAQQIKELERNLEDLRRKFALCRHKQGLLYNDFSVERKVIPNFMVKDGAKTIVLKICA</sequence>
<name>A0A3P6R0U7_DIBLA</name>
<feature type="coiled-coil region" evidence="1">
    <location>
        <begin position="78"/>
        <end position="112"/>
    </location>
</feature>
<reference evidence="2 3" key="1">
    <citation type="submission" date="2018-11" db="EMBL/GenBank/DDBJ databases">
        <authorList>
            <consortium name="Pathogen Informatics"/>
        </authorList>
    </citation>
    <scope>NUCLEOTIDE SEQUENCE [LARGE SCALE GENOMIC DNA]</scope>
</reference>
<keyword evidence="3" id="KW-1185">Reference proteome</keyword>
<dbReference type="EMBL" id="UYRU01003458">
    <property type="protein sequence ID" value="VDK35858.1"/>
    <property type="molecule type" value="Genomic_DNA"/>
</dbReference>
<keyword evidence="1" id="KW-0175">Coiled coil</keyword>
<gene>
    <name evidence="2" type="ORF">DILT_LOCUS720</name>
</gene>
<dbReference type="AlphaFoldDB" id="A0A3P6R0U7"/>